<evidence type="ECO:0000313" key="2">
    <source>
        <dbReference type="EMBL" id="EXB63628.1"/>
    </source>
</evidence>
<organism evidence="2 3">
    <name type="scientific">Morus notabilis</name>
    <dbReference type="NCBI Taxonomy" id="981085"/>
    <lineage>
        <taxon>Eukaryota</taxon>
        <taxon>Viridiplantae</taxon>
        <taxon>Streptophyta</taxon>
        <taxon>Embryophyta</taxon>
        <taxon>Tracheophyta</taxon>
        <taxon>Spermatophyta</taxon>
        <taxon>Magnoliopsida</taxon>
        <taxon>eudicotyledons</taxon>
        <taxon>Gunneridae</taxon>
        <taxon>Pentapetalae</taxon>
        <taxon>rosids</taxon>
        <taxon>fabids</taxon>
        <taxon>Rosales</taxon>
        <taxon>Moraceae</taxon>
        <taxon>Moreae</taxon>
        <taxon>Morus</taxon>
    </lineage>
</organism>
<protein>
    <recommendedName>
        <fullName evidence="1">DUF4219 domain-containing protein</fullName>
    </recommendedName>
</protein>
<reference evidence="3" key="1">
    <citation type="submission" date="2013-01" db="EMBL/GenBank/DDBJ databases">
        <title>Draft Genome Sequence of a Mulberry Tree, Morus notabilis C.K. Schneid.</title>
        <authorList>
            <person name="He N."/>
            <person name="Zhao S."/>
        </authorList>
    </citation>
    <scope>NUCLEOTIDE SEQUENCE</scope>
</reference>
<evidence type="ECO:0000313" key="3">
    <source>
        <dbReference type="Proteomes" id="UP000030645"/>
    </source>
</evidence>
<proteinExistence type="predicted"/>
<sequence>MLGGVQVIRRVKKFNNKSYNTWATCMESYLQAQDVKEIVSGTEELPLPQDTNNVRRWKVKAEKAMAVF</sequence>
<dbReference type="InterPro" id="IPR025314">
    <property type="entry name" value="DUF4219"/>
</dbReference>
<dbReference type="AlphaFoldDB" id="W9R9B4"/>
<dbReference type="EMBL" id="KE344491">
    <property type="protein sequence ID" value="EXB63628.1"/>
    <property type="molecule type" value="Genomic_DNA"/>
</dbReference>
<feature type="domain" description="DUF4219" evidence="1">
    <location>
        <begin position="14"/>
        <end position="39"/>
    </location>
</feature>
<dbReference type="Proteomes" id="UP000030645">
    <property type="component" value="Unassembled WGS sequence"/>
</dbReference>
<dbReference type="Pfam" id="PF13961">
    <property type="entry name" value="DUF4219"/>
    <property type="match status" value="1"/>
</dbReference>
<keyword evidence="3" id="KW-1185">Reference proteome</keyword>
<accession>W9R9B4</accession>
<name>W9R9B4_9ROSA</name>
<evidence type="ECO:0000259" key="1">
    <source>
        <dbReference type="Pfam" id="PF13961"/>
    </source>
</evidence>
<gene>
    <name evidence="2" type="ORF">L484_026970</name>
</gene>